<organism evidence="6 7">
    <name type="scientific">Lysobacter enzymogenes</name>
    <dbReference type="NCBI Taxonomy" id="69"/>
    <lineage>
        <taxon>Bacteria</taxon>
        <taxon>Pseudomonadati</taxon>
        <taxon>Pseudomonadota</taxon>
        <taxon>Gammaproteobacteria</taxon>
        <taxon>Lysobacterales</taxon>
        <taxon>Lysobacteraceae</taxon>
        <taxon>Lysobacter</taxon>
    </lineage>
</organism>
<dbReference type="PROSITE" id="PS50931">
    <property type="entry name" value="HTH_LYSR"/>
    <property type="match status" value="1"/>
</dbReference>
<dbReference type="Gene3D" id="1.10.10.10">
    <property type="entry name" value="Winged helix-like DNA-binding domain superfamily/Winged helix DNA-binding domain"/>
    <property type="match status" value="1"/>
</dbReference>
<dbReference type="Proteomes" id="UP000218824">
    <property type="component" value="Chromosome"/>
</dbReference>
<keyword evidence="4" id="KW-0804">Transcription</keyword>
<dbReference type="Gene3D" id="3.40.190.10">
    <property type="entry name" value="Periplasmic binding protein-like II"/>
    <property type="match status" value="2"/>
</dbReference>
<dbReference type="AlphaFoldDB" id="A0AAU9ASE9"/>
<proteinExistence type="inferred from homology"/>
<dbReference type="KEGG" id="lem:LEN_4606"/>
<accession>A0AAU9ASE9</accession>
<keyword evidence="2" id="KW-0805">Transcription regulation</keyword>
<dbReference type="InterPro" id="IPR000847">
    <property type="entry name" value="LysR_HTH_N"/>
</dbReference>
<dbReference type="PANTHER" id="PTHR30537:SF74">
    <property type="entry name" value="HTH-TYPE TRANSCRIPTIONAL REGULATOR TRPI"/>
    <property type="match status" value="1"/>
</dbReference>
<evidence type="ECO:0000256" key="2">
    <source>
        <dbReference type="ARBA" id="ARBA00023015"/>
    </source>
</evidence>
<dbReference type="InterPro" id="IPR058163">
    <property type="entry name" value="LysR-type_TF_proteobact-type"/>
</dbReference>
<dbReference type="InterPro" id="IPR036390">
    <property type="entry name" value="WH_DNA-bd_sf"/>
</dbReference>
<dbReference type="PANTHER" id="PTHR30537">
    <property type="entry name" value="HTH-TYPE TRANSCRIPTIONAL REGULATOR"/>
    <property type="match status" value="1"/>
</dbReference>
<dbReference type="EMBL" id="AP014940">
    <property type="protein sequence ID" value="BAW00094.1"/>
    <property type="molecule type" value="Genomic_DNA"/>
</dbReference>
<reference evidence="6 7" key="1">
    <citation type="journal article" date="2017" name="DNA Res.">
        <title>Complete genome sequence and expression profile of the commercial lytic enzyme producer Lysobacter enzymogenes M497-1.</title>
        <authorList>
            <person name="Takami H."/>
            <person name="Toyoda A."/>
            <person name="Uchiyama I."/>
            <person name="Itoh T."/>
            <person name="Takaki Y."/>
            <person name="Arai W."/>
            <person name="Nishi S."/>
            <person name="Kawai M."/>
            <person name="Shinya K."/>
            <person name="Ikeda H."/>
        </authorList>
    </citation>
    <scope>NUCLEOTIDE SEQUENCE [LARGE SCALE GENOMIC DNA]</scope>
    <source>
        <strain evidence="6 7">M497-1</strain>
    </source>
</reference>
<keyword evidence="3" id="KW-0238">DNA-binding</keyword>
<dbReference type="PRINTS" id="PR00039">
    <property type="entry name" value="HTHLYSR"/>
</dbReference>
<dbReference type="InterPro" id="IPR036388">
    <property type="entry name" value="WH-like_DNA-bd_sf"/>
</dbReference>
<evidence type="ECO:0000313" key="6">
    <source>
        <dbReference type="EMBL" id="BAW00094.1"/>
    </source>
</evidence>
<evidence type="ECO:0000256" key="1">
    <source>
        <dbReference type="ARBA" id="ARBA00009437"/>
    </source>
</evidence>
<evidence type="ECO:0000313" key="7">
    <source>
        <dbReference type="Proteomes" id="UP000218824"/>
    </source>
</evidence>
<dbReference type="SUPFAM" id="SSF46785">
    <property type="entry name" value="Winged helix' DNA-binding domain"/>
    <property type="match status" value="1"/>
</dbReference>
<dbReference type="Pfam" id="PF03466">
    <property type="entry name" value="LysR_substrate"/>
    <property type="match status" value="1"/>
</dbReference>
<protein>
    <recommendedName>
        <fullName evidence="5">HTH lysR-type domain-containing protein</fullName>
    </recommendedName>
</protein>
<dbReference type="GO" id="GO:0006351">
    <property type="term" value="P:DNA-templated transcription"/>
    <property type="evidence" value="ECO:0007669"/>
    <property type="project" value="TreeGrafter"/>
</dbReference>
<gene>
    <name evidence="6" type="ORF">LEN_4606</name>
</gene>
<dbReference type="GO" id="GO:0043565">
    <property type="term" value="F:sequence-specific DNA binding"/>
    <property type="evidence" value="ECO:0007669"/>
    <property type="project" value="TreeGrafter"/>
</dbReference>
<feature type="domain" description="HTH lysR-type" evidence="5">
    <location>
        <begin position="2"/>
        <end position="59"/>
    </location>
</feature>
<evidence type="ECO:0000256" key="4">
    <source>
        <dbReference type="ARBA" id="ARBA00023163"/>
    </source>
</evidence>
<name>A0AAU9ASE9_LYSEN</name>
<evidence type="ECO:0000259" key="5">
    <source>
        <dbReference type="PROSITE" id="PS50931"/>
    </source>
</evidence>
<dbReference type="GO" id="GO:0003700">
    <property type="term" value="F:DNA-binding transcription factor activity"/>
    <property type="evidence" value="ECO:0007669"/>
    <property type="project" value="InterPro"/>
</dbReference>
<dbReference type="InterPro" id="IPR005119">
    <property type="entry name" value="LysR_subst-bd"/>
</dbReference>
<dbReference type="SUPFAM" id="SSF53850">
    <property type="entry name" value="Periplasmic binding protein-like II"/>
    <property type="match status" value="1"/>
</dbReference>
<dbReference type="Pfam" id="PF00126">
    <property type="entry name" value="HTH_1"/>
    <property type="match status" value="1"/>
</dbReference>
<sequence>MPPLRALQAFAAVVRHDGMRRAAERLHLSHAALSQHVQHLEEAFGLRLLDRSGGRARPTPLGREFGEALIDGFERIEAATARLRLRGDESRRLQLGAPTSLSVSLLLPRIEEFSARAGFELQLFCPAGPADLAQARVHALLMHREPAEHGLRGELLFEQALLPVASPGLLARLDPQRWWLDPVPGARLLHVVSDGWREDWPAWFGADTAAWPLPQLSLSSPMPAISAALAGQGIALLYPRLIAERLASGELAPLPLPQPAPVKRLYLAWLPEAEGAARLQWVRDWVVALLRGEDGGG</sequence>
<comment type="similarity">
    <text evidence="1">Belongs to the LysR transcriptional regulatory family.</text>
</comment>
<evidence type="ECO:0000256" key="3">
    <source>
        <dbReference type="ARBA" id="ARBA00023125"/>
    </source>
</evidence>